<dbReference type="Proteomes" id="UP000004259">
    <property type="component" value="Unassembled WGS sequence"/>
</dbReference>
<reference evidence="1 2" key="1">
    <citation type="submission" date="2011-02" db="EMBL/GenBank/DDBJ databases">
        <authorList>
            <person name="Nelson K.E."/>
            <person name="Sutton G."/>
            <person name="Torralba M."/>
            <person name="Durkin S."/>
            <person name="Harkins D."/>
            <person name="Montgomery R."/>
            <person name="Ziemer C."/>
            <person name="Klaassens E."/>
            <person name="Ocuiv P."/>
            <person name="Morrison M."/>
        </authorList>
    </citation>
    <scope>NUCLEOTIDE SEQUENCE [LARGE SCALE GENOMIC DNA]</scope>
    <source>
        <strain evidence="1 2">8</strain>
    </source>
</reference>
<evidence type="ECO:0000313" key="1">
    <source>
        <dbReference type="EMBL" id="EGC03011.1"/>
    </source>
</evidence>
<accession>E9SCG9</accession>
<protein>
    <submittedName>
        <fullName evidence="1">Conserved domain protein</fullName>
    </submittedName>
</protein>
<name>E9SCG9_RUMAL</name>
<proteinExistence type="predicted"/>
<gene>
    <name evidence="1" type="ORF">CUS_5882</name>
</gene>
<dbReference type="AlphaFoldDB" id="E9SCG9"/>
<organism evidence="1 2">
    <name type="scientific">Ruminococcus albus 8</name>
    <dbReference type="NCBI Taxonomy" id="246199"/>
    <lineage>
        <taxon>Bacteria</taxon>
        <taxon>Bacillati</taxon>
        <taxon>Bacillota</taxon>
        <taxon>Clostridia</taxon>
        <taxon>Eubacteriales</taxon>
        <taxon>Oscillospiraceae</taxon>
        <taxon>Ruminococcus</taxon>
    </lineage>
</organism>
<evidence type="ECO:0000313" key="2">
    <source>
        <dbReference type="Proteomes" id="UP000004259"/>
    </source>
</evidence>
<keyword evidence="2" id="KW-1185">Reference proteome</keyword>
<dbReference type="EMBL" id="ADKM02000080">
    <property type="protein sequence ID" value="EGC03011.1"/>
    <property type="molecule type" value="Genomic_DNA"/>
</dbReference>
<sequence>MLHLRENISQISQDKDICQRRQGTDRRVYKSCHDTAPFSGAIYDNIL</sequence>
<dbReference type="STRING" id="246199.CUS_5882"/>
<comment type="caution">
    <text evidence="1">The sequence shown here is derived from an EMBL/GenBank/DDBJ whole genome shotgun (WGS) entry which is preliminary data.</text>
</comment>